<accession>A0A447PHB0</accession>
<evidence type="ECO:0000313" key="3">
    <source>
        <dbReference type="Proteomes" id="UP000277214"/>
    </source>
</evidence>
<evidence type="ECO:0000313" key="2">
    <source>
        <dbReference type="EMBL" id="VEA37200.1"/>
    </source>
</evidence>
<reference evidence="2 3" key="1">
    <citation type="submission" date="2018-12" db="EMBL/GenBank/DDBJ databases">
        <authorList>
            <consortium name="Pathogen Informatics"/>
        </authorList>
    </citation>
    <scope>NUCLEOTIDE SEQUENCE [LARGE SCALE GENOMIC DNA]</scope>
    <source>
        <strain evidence="2 3">NCTC8272</strain>
    </source>
</reference>
<sequence length="161" mass="18153">MKWQQRVRVATGLGCWQIMLHLLVVAMLVIGWMSGTLVRVGLGLCVLYGVTVLLMLALQRHHEQRWRDVADVLEELTTTWYFGTALIVLWLLSRVLQNNVLLALAGLAILAGPPWSRYWRKIKSYITLRLNIAYAAEPVVAAITSSGHKLPQTIPRLASLR</sequence>
<gene>
    <name evidence="2" type="primary">ybhQ</name>
    <name evidence="2" type="ORF">NCTC8272_02406</name>
</gene>
<feature type="transmembrane region" description="Helical" evidence="1">
    <location>
        <begin position="40"/>
        <end position="58"/>
    </location>
</feature>
<protein>
    <submittedName>
        <fullName evidence="2">Putative inner membrane protein</fullName>
    </submittedName>
</protein>
<evidence type="ECO:0000256" key="1">
    <source>
        <dbReference type="SAM" id="Phobius"/>
    </source>
</evidence>
<organism evidence="2 3">
    <name type="scientific">Salmonella enterica I</name>
    <dbReference type="NCBI Taxonomy" id="59201"/>
    <lineage>
        <taxon>Bacteria</taxon>
        <taxon>Pseudomonadati</taxon>
        <taxon>Pseudomonadota</taxon>
        <taxon>Gammaproteobacteria</taxon>
        <taxon>Enterobacterales</taxon>
        <taxon>Enterobacteriaceae</taxon>
        <taxon>Salmonella</taxon>
    </lineage>
</organism>
<name>A0A447PHB0_SALET</name>
<keyword evidence="1" id="KW-0812">Transmembrane</keyword>
<dbReference type="EMBL" id="LR134149">
    <property type="protein sequence ID" value="VEA37200.1"/>
    <property type="molecule type" value="Genomic_DNA"/>
</dbReference>
<keyword evidence="1" id="KW-1133">Transmembrane helix</keyword>
<feature type="transmembrane region" description="Helical" evidence="1">
    <location>
        <begin position="12"/>
        <end position="34"/>
    </location>
</feature>
<dbReference type="Proteomes" id="UP000277214">
    <property type="component" value="Chromosome 1"/>
</dbReference>
<keyword evidence="1" id="KW-0472">Membrane</keyword>
<feature type="transmembrane region" description="Helical" evidence="1">
    <location>
        <begin position="102"/>
        <end position="119"/>
    </location>
</feature>
<dbReference type="Pfam" id="PF11076">
    <property type="entry name" value="YbhQ"/>
    <property type="match status" value="1"/>
</dbReference>
<dbReference type="InterPro" id="IPR021303">
    <property type="entry name" value="Uncharacterised_YbhQ"/>
</dbReference>
<feature type="transmembrane region" description="Helical" evidence="1">
    <location>
        <begin position="79"/>
        <end position="96"/>
    </location>
</feature>
<dbReference type="AlphaFoldDB" id="A0A447PHB0"/>
<proteinExistence type="predicted"/>